<dbReference type="PANTHER" id="PTHR30383">
    <property type="entry name" value="THIOESTERASE 1/PROTEASE 1/LYSOPHOSPHOLIPASE L1"/>
    <property type="match status" value="1"/>
</dbReference>
<dbReference type="GO" id="GO:0004622">
    <property type="term" value="F:phosphatidylcholine lysophospholipase activity"/>
    <property type="evidence" value="ECO:0007669"/>
    <property type="project" value="TreeGrafter"/>
</dbReference>
<evidence type="ECO:0000313" key="3">
    <source>
        <dbReference type="Proteomes" id="UP000235828"/>
    </source>
</evidence>
<dbReference type="CDD" id="cd01822">
    <property type="entry name" value="Lysophospholipase_L1_like"/>
    <property type="match status" value="1"/>
</dbReference>
<feature type="domain" description="SGNH hydrolase-type esterase" evidence="1">
    <location>
        <begin position="4"/>
        <end position="148"/>
    </location>
</feature>
<keyword evidence="3" id="KW-1185">Reference proteome</keyword>
<reference evidence="2 3" key="1">
    <citation type="submission" date="2017-10" db="EMBL/GenBank/DDBJ databases">
        <authorList>
            <person name="Banno H."/>
            <person name="Chua N.-H."/>
        </authorList>
    </citation>
    <scope>NUCLEOTIDE SEQUENCE [LARGE SCALE GENOMIC DNA]</scope>
    <source>
        <strain evidence="2">Vibrio tapetis CECT4600</strain>
    </source>
</reference>
<evidence type="ECO:0000313" key="2">
    <source>
        <dbReference type="EMBL" id="SON53355.1"/>
    </source>
</evidence>
<organism evidence="2 3">
    <name type="scientific">Vibrio tapetis subsp. tapetis</name>
    <dbReference type="NCBI Taxonomy" id="1671868"/>
    <lineage>
        <taxon>Bacteria</taxon>
        <taxon>Pseudomonadati</taxon>
        <taxon>Pseudomonadota</taxon>
        <taxon>Gammaproteobacteria</taxon>
        <taxon>Vibrionales</taxon>
        <taxon>Vibrionaceae</taxon>
        <taxon>Vibrio</taxon>
    </lineage>
</organism>
<dbReference type="SUPFAM" id="SSF52266">
    <property type="entry name" value="SGNH hydrolase"/>
    <property type="match status" value="1"/>
</dbReference>
<dbReference type="InterPro" id="IPR013830">
    <property type="entry name" value="SGNH_hydro"/>
</dbReference>
<dbReference type="KEGG" id="vta:B1744"/>
<keyword evidence="2" id="KW-0378">Hydrolase</keyword>
<gene>
    <name evidence="2" type="ORF">VTAP4600_B1744</name>
</gene>
<accession>A0A2N8ZN70</accession>
<dbReference type="InterPro" id="IPR036514">
    <property type="entry name" value="SGNH_hydro_sf"/>
</dbReference>
<evidence type="ECO:0000259" key="1">
    <source>
        <dbReference type="Pfam" id="PF13472"/>
    </source>
</evidence>
<dbReference type="EC" id="3.1.1.2" evidence="2"/>
<dbReference type="PANTHER" id="PTHR30383:SF24">
    <property type="entry name" value="THIOESTERASE 1_PROTEASE 1_LYSOPHOSPHOLIPASE L1"/>
    <property type="match status" value="1"/>
</dbReference>
<dbReference type="EMBL" id="LT960612">
    <property type="protein sequence ID" value="SON53355.1"/>
    <property type="molecule type" value="Genomic_DNA"/>
</dbReference>
<proteinExistence type="predicted"/>
<dbReference type="AlphaFoldDB" id="A0A2N8ZN70"/>
<dbReference type="Pfam" id="PF13472">
    <property type="entry name" value="Lipase_GDSL_2"/>
    <property type="match status" value="1"/>
</dbReference>
<dbReference type="GO" id="GO:0004064">
    <property type="term" value="F:arylesterase activity"/>
    <property type="evidence" value="ECO:0007669"/>
    <property type="project" value="UniProtKB-EC"/>
</dbReference>
<protein>
    <submittedName>
        <fullName evidence="2">Arylesterase</fullName>
        <ecNumber evidence="2">3.1.1.2</ecNumber>
    </submittedName>
</protein>
<sequence length="169" mass="19023">MKPQQAWPHLLSQQLDEQNLNTRIINASVSGDTTGNGLARITTLLELHKPNWVIIELGANDGLRGFPPARIQNNLASLITKSQDGGAEVILMQIRIPPNYGKRYNQLFNNLYPTLAEQFEVPLIPFFLEHVITKPEWMMSDGLHPKAEAQPWIANYIGEQILPFIKTAS</sequence>
<dbReference type="InterPro" id="IPR051532">
    <property type="entry name" value="Ester_Hydrolysis_Enzymes"/>
</dbReference>
<name>A0A2N8ZN70_9VIBR</name>
<dbReference type="Gene3D" id="3.40.50.1110">
    <property type="entry name" value="SGNH hydrolase"/>
    <property type="match status" value="1"/>
</dbReference>
<dbReference type="Proteomes" id="UP000235828">
    <property type="component" value="Chromosome B"/>
</dbReference>